<keyword evidence="2" id="KW-1185">Reference proteome</keyword>
<accession>A0A4P9ZG19</accession>
<dbReference type="OrthoDB" id="27140at2759"/>
<gene>
    <name evidence="1" type="ORF">METBISCDRAFT_13019</name>
</gene>
<dbReference type="InterPro" id="IPR035969">
    <property type="entry name" value="Rab-GAP_TBC_sf"/>
</dbReference>
<reference evidence="2" key="1">
    <citation type="journal article" date="2018" name="Nat. Microbiol.">
        <title>Leveraging single-cell genomics to expand the fungal tree of life.</title>
        <authorList>
            <person name="Ahrendt S.R."/>
            <person name="Quandt C.A."/>
            <person name="Ciobanu D."/>
            <person name="Clum A."/>
            <person name="Salamov A."/>
            <person name="Andreopoulos B."/>
            <person name="Cheng J.F."/>
            <person name="Woyke T."/>
            <person name="Pelin A."/>
            <person name="Henrissat B."/>
            <person name="Reynolds N.K."/>
            <person name="Benny G.L."/>
            <person name="Smith M.E."/>
            <person name="James T.Y."/>
            <person name="Grigoriev I.V."/>
        </authorList>
    </citation>
    <scope>NUCLEOTIDE SEQUENCE [LARGE SCALE GENOMIC DNA]</scope>
    <source>
        <strain evidence="2">Baker2002</strain>
    </source>
</reference>
<dbReference type="AlphaFoldDB" id="A0A4P9ZG19"/>
<organism evidence="1 2">
    <name type="scientific">Metschnikowia bicuspidata</name>
    <dbReference type="NCBI Taxonomy" id="27322"/>
    <lineage>
        <taxon>Eukaryota</taxon>
        <taxon>Fungi</taxon>
        <taxon>Dikarya</taxon>
        <taxon>Ascomycota</taxon>
        <taxon>Saccharomycotina</taxon>
        <taxon>Pichiomycetes</taxon>
        <taxon>Metschnikowiaceae</taxon>
        <taxon>Metschnikowia</taxon>
    </lineage>
</organism>
<evidence type="ECO:0000313" key="2">
    <source>
        <dbReference type="Proteomes" id="UP000268321"/>
    </source>
</evidence>
<sequence length="417" mass="48336">MHGIAHSSVEEPFCERELQIFDILENSVKKFVAKWGQIIKYDPALTWIALGLAEWCPPIPNTPWVLLGRDVSSQEKTCVGSVYAEYDEYIDAFPELREFIEKDATESPSLSSLRFCDVYERLVLVLLHSPESANKRKLGKKSSKIDKFTLPISGGTIEQRVSFFIQIFQKLLPELLRYFEDEQILNKFGQQEDGWVIWWLKYCGAKVWSRVDRGRVWDLLLGWRLQSKKLDNNKDYYNDKLFISNELLAKLGPDVFWSVDYDEEGPVKLSKDDSFKDLINGLHIDWNHSLSSASSSEQSLPDLTPPDSNMLDTFADTKPAIPFCKIDSHIELIFVSLALMKAKENTLIELDQHEIRTFLSRLPAKSYNLSNKYKQYQERKGNDQVEKGLKYDYMDSIISEAGELWRKWLWMGMNGEN</sequence>
<protein>
    <recommendedName>
        <fullName evidence="3">Rab-GAP TBC domain-containing protein</fullName>
    </recommendedName>
</protein>
<dbReference type="EMBL" id="ML004435">
    <property type="protein sequence ID" value="RKP32014.1"/>
    <property type="molecule type" value="Genomic_DNA"/>
</dbReference>
<proteinExistence type="predicted"/>
<dbReference type="SUPFAM" id="SSF47923">
    <property type="entry name" value="Ypt/Rab-GAP domain of gyp1p"/>
    <property type="match status" value="1"/>
</dbReference>
<evidence type="ECO:0008006" key="3">
    <source>
        <dbReference type="Google" id="ProtNLM"/>
    </source>
</evidence>
<dbReference type="Gene3D" id="1.10.472.80">
    <property type="entry name" value="Ypt/Rab-GAP domain of gyp1p, domain 3"/>
    <property type="match status" value="1"/>
</dbReference>
<evidence type="ECO:0000313" key="1">
    <source>
        <dbReference type="EMBL" id="RKP32014.1"/>
    </source>
</evidence>
<name>A0A4P9ZG19_9ASCO</name>
<dbReference type="Proteomes" id="UP000268321">
    <property type="component" value="Unassembled WGS sequence"/>
</dbReference>